<dbReference type="GO" id="GO:0005524">
    <property type="term" value="F:ATP binding"/>
    <property type="evidence" value="ECO:0007669"/>
    <property type="project" value="UniProtKB-KW"/>
</dbReference>
<evidence type="ECO:0000313" key="8">
    <source>
        <dbReference type="EMBL" id="KAH7510830.1"/>
    </source>
</evidence>
<dbReference type="InterPro" id="IPR032675">
    <property type="entry name" value="LRR_dom_sf"/>
</dbReference>
<dbReference type="PANTHER" id="PTHR36766">
    <property type="entry name" value="PLANT BROAD-SPECTRUM MILDEW RESISTANCE PROTEIN RPW8"/>
    <property type="match status" value="1"/>
</dbReference>
<dbReference type="SUPFAM" id="SSF52540">
    <property type="entry name" value="P-loop containing nucleoside triphosphate hydrolases"/>
    <property type="match status" value="1"/>
</dbReference>
<protein>
    <recommendedName>
        <fullName evidence="7">RPW8 domain-containing protein</fullName>
    </recommendedName>
</protein>
<evidence type="ECO:0000256" key="4">
    <source>
        <dbReference type="ARBA" id="ARBA00022741"/>
    </source>
</evidence>
<dbReference type="InterPro" id="IPR008808">
    <property type="entry name" value="Powdery_mildew-R_dom"/>
</dbReference>
<dbReference type="PROSITE" id="PS51153">
    <property type="entry name" value="RPW8"/>
    <property type="match status" value="1"/>
</dbReference>
<keyword evidence="5" id="KW-0611">Plant defense</keyword>
<evidence type="ECO:0000256" key="2">
    <source>
        <dbReference type="ARBA" id="ARBA00022614"/>
    </source>
</evidence>
<keyword evidence="4" id="KW-0547">Nucleotide-binding</keyword>
<reference evidence="8" key="1">
    <citation type="journal article" date="2021" name="Front. Plant Sci.">
        <title>Chromosome-Scale Genome Assembly for Chinese Sour Jujube and Insights Into Its Genome Evolution and Domestication Signature.</title>
        <authorList>
            <person name="Shen L.-Y."/>
            <person name="Luo H."/>
            <person name="Wang X.-L."/>
            <person name="Wang X.-M."/>
            <person name="Qiu X.-J."/>
            <person name="Liu H."/>
            <person name="Zhou S.-S."/>
            <person name="Jia K.-H."/>
            <person name="Nie S."/>
            <person name="Bao Y.-T."/>
            <person name="Zhang R.-G."/>
            <person name="Yun Q.-Z."/>
            <person name="Chai Y.-H."/>
            <person name="Lu J.-Y."/>
            <person name="Li Y."/>
            <person name="Zhao S.-W."/>
            <person name="Mao J.-F."/>
            <person name="Jia S.-G."/>
            <person name="Mao Y.-M."/>
        </authorList>
    </citation>
    <scope>NUCLEOTIDE SEQUENCE</scope>
    <source>
        <strain evidence="8">AT0</strain>
        <tissue evidence="8">Leaf</tissue>
    </source>
</reference>
<keyword evidence="3" id="KW-0677">Repeat</keyword>
<dbReference type="InterPro" id="IPR042197">
    <property type="entry name" value="Apaf_helical"/>
</dbReference>
<keyword evidence="6" id="KW-0067">ATP-binding</keyword>
<dbReference type="Gene3D" id="1.10.8.430">
    <property type="entry name" value="Helical domain of apoptotic protease-activating factors"/>
    <property type="match status" value="1"/>
</dbReference>
<comment type="caution">
    <text evidence="8">The sequence shown here is derived from an EMBL/GenBank/DDBJ whole genome shotgun (WGS) entry which is preliminary data.</text>
</comment>
<name>A0A978U8N5_ZIZJJ</name>
<dbReference type="AlphaFoldDB" id="A0A978U8N5"/>
<evidence type="ECO:0000256" key="1">
    <source>
        <dbReference type="ARBA" id="ARBA00008894"/>
    </source>
</evidence>
<dbReference type="Gene3D" id="1.10.10.10">
    <property type="entry name" value="Winged helix-like DNA-binding domain superfamily/Winged helix DNA-binding domain"/>
    <property type="match status" value="1"/>
</dbReference>
<dbReference type="Pfam" id="PF00931">
    <property type="entry name" value="NB-ARC"/>
    <property type="match status" value="1"/>
</dbReference>
<dbReference type="Pfam" id="PF05659">
    <property type="entry name" value="RPW8"/>
    <property type="match status" value="1"/>
</dbReference>
<evidence type="ECO:0000256" key="5">
    <source>
        <dbReference type="ARBA" id="ARBA00022821"/>
    </source>
</evidence>
<dbReference type="Gene3D" id="3.80.10.10">
    <property type="entry name" value="Ribonuclease Inhibitor"/>
    <property type="match status" value="2"/>
</dbReference>
<dbReference type="InterPro" id="IPR036388">
    <property type="entry name" value="WH-like_DNA-bd_sf"/>
</dbReference>
<dbReference type="GO" id="GO:0043531">
    <property type="term" value="F:ADP binding"/>
    <property type="evidence" value="ECO:0007669"/>
    <property type="project" value="InterPro"/>
</dbReference>
<keyword evidence="2" id="KW-0433">Leucine-rich repeat</keyword>
<dbReference type="PANTHER" id="PTHR36766:SF3">
    <property type="entry name" value="RPW8 DOMAIN-CONTAINING PROTEIN"/>
    <property type="match status" value="1"/>
</dbReference>
<dbReference type="GO" id="GO:0006952">
    <property type="term" value="P:defense response"/>
    <property type="evidence" value="ECO:0007669"/>
    <property type="project" value="UniProtKB-KW"/>
</dbReference>
<dbReference type="FunFam" id="3.80.10.10:FF:001428">
    <property type="entry name" value="Probable disease resistance protein At5g04720"/>
    <property type="match status" value="1"/>
</dbReference>
<dbReference type="PRINTS" id="PR00364">
    <property type="entry name" value="DISEASERSIST"/>
</dbReference>
<dbReference type="SUPFAM" id="SSF52058">
    <property type="entry name" value="L domain-like"/>
    <property type="match status" value="1"/>
</dbReference>
<dbReference type="InterPro" id="IPR002182">
    <property type="entry name" value="NB-ARC"/>
</dbReference>
<proteinExistence type="inferred from homology"/>
<evidence type="ECO:0000256" key="3">
    <source>
        <dbReference type="ARBA" id="ARBA00022737"/>
    </source>
</evidence>
<evidence type="ECO:0000313" key="9">
    <source>
        <dbReference type="Proteomes" id="UP000813462"/>
    </source>
</evidence>
<organism evidence="8 9">
    <name type="scientific">Ziziphus jujuba var. spinosa</name>
    <dbReference type="NCBI Taxonomy" id="714518"/>
    <lineage>
        <taxon>Eukaryota</taxon>
        <taxon>Viridiplantae</taxon>
        <taxon>Streptophyta</taxon>
        <taxon>Embryophyta</taxon>
        <taxon>Tracheophyta</taxon>
        <taxon>Spermatophyta</taxon>
        <taxon>Magnoliopsida</taxon>
        <taxon>eudicotyledons</taxon>
        <taxon>Gunneridae</taxon>
        <taxon>Pentapetalae</taxon>
        <taxon>rosids</taxon>
        <taxon>fabids</taxon>
        <taxon>Rosales</taxon>
        <taxon>Rhamnaceae</taxon>
        <taxon>Paliureae</taxon>
        <taxon>Ziziphus</taxon>
    </lineage>
</organism>
<evidence type="ECO:0000256" key="6">
    <source>
        <dbReference type="ARBA" id="ARBA00022840"/>
    </source>
</evidence>
<dbReference type="Proteomes" id="UP000813462">
    <property type="component" value="Unassembled WGS sequence"/>
</dbReference>
<evidence type="ECO:0000259" key="7">
    <source>
        <dbReference type="PROSITE" id="PS51153"/>
    </source>
</evidence>
<dbReference type="InterPro" id="IPR027417">
    <property type="entry name" value="P-loop_NTPase"/>
</dbReference>
<accession>A0A978U8N5</accession>
<comment type="similarity">
    <text evidence="1">Belongs to the disease resistance NB-LRR family.</text>
</comment>
<sequence>MQLPEAEVLVLNFRTVNYVLPKFWENMEKLEDSYTNIEECAEDIFVYVQNCNDLVALPALNNLSITNCSYPSALPREIGKLVNLEVLRLRSCVGLVEKKKKKRKKKMMIVDKVVEEAISMIFEELKDIREKNSMFKPCLKKVRGTVQYLRPLIKEIQGLNKELDLSESETSDFASEIKSGAHLVRQCLKVRWYCICVKAGYTEELLELDDSLQRLIQILLVQSARDVKKALIILQSQQAGVNGDGSNQSVSLLSCHVPALPSLIVGLDEPLRELKTRLVESDRRVLVVTAAGGCGKTLLAQMFCHDNEVKARFNGNIFFVPVSKTPPSLSLVVQKLYEHKGKDLPSSVNEANAVDIFRQLLNQLGPDPTLLVLDDVWEGSESLIQNLDLQIKDYKILVTSRFELPSIGPHYRLNPLNGKDAMTLFRQWAFLEGDNNHVADDIVEKIVDYYKVIPLALKIVAGSLRRQPEEVWRRRLKECGSSRLSSKSSDNELLSCLQSNLHELKVIFKEYFMDLGLFPEDQRIPAAALIDMWTELYNLEEDSDAIAMLYDLTNRNLANLVVTRKDVNEVDGYYSEHFVTQHDLLRELAIYESSHEPLVHGKRCEEPVEQRKRLILYLKGDEHPNWCREHKKQSVSLACFQGKENMKEPFYAHLVSISTDEKFSSNWFDMQLPEAKVLVLNFRTKDYTLPEFVKNMKKLMVLIITNYSFFPAKLRNFKLLGSLNDLKRIRLERISIPSLSMTRVPLKNLHKLSLFMCSIGKAFSNCSIPISNLLPKLREMNVDFCDDLVELPASLCNIIHLEKLSITHCTKLTSLPEEIGKLENLKELRLRSCISLLALPDSIKNLRELKFLDISDCISIQNLPEDFGGLCSLRKFNMKNCSRLEELPSSVSGLVQLKDLICDEEKIQLWEQYLPSLTNIVMRSTRDDPNLNWLPLFS</sequence>
<gene>
    <name evidence="8" type="ORF">FEM48_ZijujUnG0080600</name>
</gene>
<dbReference type="EMBL" id="JAEACU010000314">
    <property type="protein sequence ID" value="KAH7510830.1"/>
    <property type="molecule type" value="Genomic_DNA"/>
</dbReference>
<dbReference type="Gene3D" id="3.40.50.300">
    <property type="entry name" value="P-loop containing nucleotide triphosphate hydrolases"/>
    <property type="match status" value="1"/>
</dbReference>
<feature type="domain" description="RPW8" evidence="7">
    <location>
        <begin position="102"/>
        <end position="254"/>
    </location>
</feature>